<evidence type="ECO:0000313" key="2">
    <source>
        <dbReference type="EMBL" id="SMX27540.1"/>
    </source>
</evidence>
<gene>
    <name evidence="2" type="ORF">TRP8649_01645</name>
</gene>
<evidence type="ECO:0000313" key="3">
    <source>
        <dbReference type="Proteomes" id="UP000225972"/>
    </source>
</evidence>
<evidence type="ECO:0008006" key="4">
    <source>
        <dbReference type="Google" id="ProtNLM"/>
    </source>
</evidence>
<sequence length="113" mass="12732">MSVIPTTSLLTVGLLSYALINLFSFGQFFWDKRQARQGGSRIPEKTLLFWALIGGSLGAKLGQRYFRHKTRKHPFARNLNMIVLLQFVLVTLLLIPATRQIVFDFLHAAVASA</sequence>
<keyword evidence="3" id="KW-1185">Reference proteome</keyword>
<dbReference type="RefSeq" id="WP_235871810.1">
    <property type="nucleotide sequence ID" value="NZ_FXXP01000001.1"/>
</dbReference>
<feature type="transmembrane region" description="Helical" evidence="1">
    <location>
        <begin position="78"/>
        <end position="97"/>
    </location>
</feature>
<evidence type="ECO:0000256" key="1">
    <source>
        <dbReference type="SAM" id="Phobius"/>
    </source>
</evidence>
<dbReference type="AlphaFoldDB" id="A0A238JA01"/>
<proteinExistence type="predicted"/>
<name>A0A238JA01_9RHOB</name>
<dbReference type="Proteomes" id="UP000225972">
    <property type="component" value="Unassembled WGS sequence"/>
</dbReference>
<dbReference type="EMBL" id="FXXP01000001">
    <property type="protein sequence ID" value="SMX27540.1"/>
    <property type="molecule type" value="Genomic_DNA"/>
</dbReference>
<keyword evidence="1" id="KW-1133">Transmembrane helix</keyword>
<feature type="transmembrane region" description="Helical" evidence="1">
    <location>
        <begin position="47"/>
        <end position="66"/>
    </location>
</feature>
<organism evidence="2 3">
    <name type="scientific">Pelagimonas phthalicica</name>
    <dbReference type="NCBI Taxonomy" id="1037362"/>
    <lineage>
        <taxon>Bacteria</taxon>
        <taxon>Pseudomonadati</taxon>
        <taxon>Pseudomonadota</taxon>
        <taxon>Alphaproteobacteria</taxon>
        <taxon>Rhodobacterales</taxon>
        <taxon>Roseobacteraceae</taxon>
        <taxon>Pelagimonas</taxon>
    </lineage>
</organism>
<keyword evidence="1" id="KW-0812">Transmembrane</keyword>
<feature type="transmembrane region" description="Helical" evidence="1">
    <location>
        <begin position="6"/>
        <end position="26"/>
    </location>
</feature>
<dbReference type="InterPro" id="IPR010718">
    <property type="entry name" value="DUF1294"/>
</dbReference>
<accession>A0A238JA01</accession>
<reference evidence="3" key="1">
    <citation type="submission" date="2017-05" db="EMBL/GenBank/DDBJ databases">
        <authorList>
            <person name="Rodrigo-Torres L."/>
            <person name="Arahal R. D."/>
            <person name="Lucena T."/>
        </authorList>
    </citation>
    <scope>NUCLEOTIDE SEQUENCE [LARGE SCALE GENOMIC DNA]</scope>
    <source>
        <strain evidence="3">CECT 8649</strain>
    </source>
</reference>
<dbReference type="Pfam" id="PF06961">
    <property type="entry name" value="DUF1294"/>
    <property type="match status" value="1"/>
</dbReference>
<keyword evidence="1" id="KW-0472">Membrane</keyword>
<protein>
    <recommendedName>
        <fullName evidence="4">DUF1294 domain-containing protein</fullName>
    </recommendedName>
</protein>